<dbReference type="InterPro" id="IPR014142">
    <property type="entry name" value="TrbG_Ti"/>
</dbReference>
<dbReference type="CDD" id="cd06911">
    <property type="entry name" value="VirB9_CagX_TrbG"/>
    <property type="match status" value="1"/>
</dbReference>
<dbReference type="NCBIfam" id="TIGR02775">
    <property type="entry name" value="TrbG_Ti"/>
    <property type="match status" value="1"/>
</dbReference>
<evidence type="ECO:0000256" key="4">
    <source>
        <dbReference type="SAM" id="SignalP"/>
    </source>
</evidence>
<accession>A0ABZ2IJS0</accession>
<reference evidence="5 6" key="1">
    <citation type="submission" date="2024-02" db="EMBL/GenBank/DDBJ databases">
        <title>Distribution and functional of Brevundimonas-related endobacteria within Verticillium dahliae.</title>
        <authorList>
            <person name="Zeng H."/>
        </authorList>
    </citation>
    <scope>NUCLEOTIDE SEQUENCE [LARGE SCALE GENOMIC DNA]</scope>
    <source>
        <strain evidence="5 6">TRM 44200</strain>
        <plasmid evidence="5 6">unnamed</plasmid>
    </source>
</reference>
<protein>
    <submittedName>
        <fullName evidence="5">P-type conjugative transfer protein TrbG</fullName>
    </submittedName>
</protein>
<feature type="region of interest" description="Disordered" evidence="3">
    <location>
        <begin position="30"/>
        <end position="52"/>
    </location>
</feature>
<keyword evidence="2 4" id="KW-0732">Signal</keyword>
<dbReference type="EMBL" id="CP146370">
    <property type="protein sequence ID" value="WWT56544.1"/>
    <property type="molecule type" value="Genomic_DNA"/>
</dbReference>
<keyword evidence="5" id="KW-0614">Plasmid</keyword>
<organism evidence="5 6">
    <name type="scientific">Brevundimonas olei</name>
    <dbReference type="NCBI Taxonomy" id="657642"/>
    <lineage>
        <taxon>Bacteria</taxon>
        <taxon>Pseudomonadati</taxon>
        <taxon>Pseudomonadota</taxon>
        <taxon>Alphaproteobacteria</taxon>
        <taxon>Caulobacterales</taxon>
        <taxon>Caulobacteraceae</taxon>
        <taxon>Brevundimonas</taxon>
    </lineage>
</organism>
<dbReference type="InterPro" id="IPR033645">
    <property type="entry name" value="VirB9/CagX/TrbG_C"/>
</dbReference>
<comment type="similarity">
    <text evidence="1">Belongs to the TrbG/VirB9 family.</text>
</comment>
<keyword evidence="6" id="KW-1185">Reference proteome</keyword>
<dbReference type="Proteomes" id="UP001363460">
    <property type="component" value="Plasmid unnamed"/>
</dbReference>
<dbReference type="Pfam" id="PF03524">
    <property type="entry name" value="CagX"/>
    <property type="match status" value="1"/>
</dbReference>
<feature type="chain" id="PRO_5047353499" evidence="4">
    <location>
        <begin position="22"/>
        <end position="335"/>
    </location>
</feature>
<dbReference type="RefSeq" id="WP_338578697.1">
    <property type="nucleotide sequence ID" value="NZ_CP146370.1"/>
</dbReference>
<feature type="signal peptide" evidence="4">
    <location>
        <begin position="1"/>
        <end position="21"/>
    </location>
</feature>
<evidence type="ECO:0000256" key="3">
    <source>
        <dbReference type="SAM" id="MobiDB-lite"/>
    </source>
</evidence>
<evidence type="ECO:0000313" key="6">
    <source>
        <dbReference type="Proteomes" id="UP001363460"/>
    </source>
</evidence>
<proteinExistence type="inferred from homology"/>
<evidence type="ECO:0000256" key="1">
    <source>
        <dbReference type="ARBA" id="ARBA00006135"/>
    </source>
</evidence>
<name>A0ABZ2IJS0_9CAUL</name>
<sequence>MNKKAVLAVLALSAAATVAHAQTAVPALDTTNPAGAAPSPASPASPAAPAMPTYPSYAPPPVPLIQGANPRLTSRERAGLDIAAGWAGSTAKPATGAEGTAMFTFGETLPAIVCAPLFVCDITLQPGEVINDINIGDSTRWRISPASSGAGPDAATHVLIKPTDAGLTTNLVITTERRTYVLKLVSHRTEWMPRVAFTYPEDVQREWEAFLAAQRVEQNRNMIREMAVQQATVLPTGEPLSSLDFGFTISGDRAAWRPLRVYSDGQKTYIQFPAEMAQDAAPVLVGVGQGDTTEILNYRVMDDRFVVDQVLSHAALISGVGRHQARVDIKREGGR</sequence>
<dbReference type="InterPro" id="IPR010258">
    <property type="entry name" value="Conjugal_tfr_TrbG/VirB9/CagX"/>
</dbReference>
<geneLocation type="plasmid" evidence="5 6">
    <name>unnamed</name>
</geneLocation>
<gene>
    <name evidence="5" type="primary">trbG</name>
    <name evidence="5" type="ORF">V8J38_16690</name>
</gene>
<evidence type="ECO:0000256" key="2">
    <source>
        <dbReference type="ARBA" id="ARBA00022729"/>
    </source>
</evidence>
<dbReference type="Gene3D" id="2.60.40.2500">
    <property type="match status" value="1"/>
</dbReference>
<dbReference type="InterPro" id="IPR038161">
    <property type="entry name" value="VirB9/CagX/TrbG_C_sf"/>
</dbReference>
<evidence type="ECO:0000313" key="5">
    <source>
        <dbReference type="EMBL" id="WWT56544.1"/>
    </source>
</evidence>